<feature type="transmembrane region" description="Helical" evidence="4">
    <location>
        <begin position="1377"/>
        <end position="1398"/>
    </location>
</feature>
<dbReference type="Gene3D" id="3.30.559.10">
    <property type="entry name" value="Chloramphenicol acetyltransferase-like domain"/>
    <property type="match status" value="1"/>
</dbReference>
<keyword evidence="4" id="KW-1133">Transmembrane helix</keyword>
<dbReference type="InterPro" id="IPR045851">
    <property type="entry name" value="AMP-bd_C_sf"/>
</dbReference>
<keyword evidence="7" id="KW-1185">Reference proteome</keyword>
<dbReference type="PANTHER" id="PTHR45527">
    <property type="entry name" value="NONRIBOSOMAL PEPTIDE SYNTHETASE"/>
    <property type="match status" value="1"/>
</dbReference>
<dbReference type="CDD" id="cd19531">
    <property type="entry name" value="LCL_NRPS-like"/>
    <property type="match status" value="1"/>
</dbReference>
<dbReference type="Gene3D" id="2.30.38.10">
    <property type="entry name" value="Luciferase, Domain 3"/>
    <property type="match status" value="1"/>
</dbReference>
<evidence type="ECO:0000313" key="7">
    <source>
        <dbReference type="Proteomes" id="UP001500655"/>
    </source>
</evidence>
<dbReference type="Gene3D" id="1.10.1200.10">
    <property type="entry name" value="ACP-like"/>
    <property type="match status" value="1"/>
</dbReference>
<dbReference type="SUPFAM" id="SSF52777">
    <property type="entry name" value="CoA-dependent acyltransferases"/>
    <property type="match status" value="2"/>
</dbReference>
<dbReference type="InterPro" id="IPR006162">
    <property type="entry name" value="Ppantetheine_attach_site"/>
</dbReference>
<gene>
    <name evidence="6" type="ORF">GCM10009681_05470</name>
</gene>
<dbReference type="InterPro" id="IPR025110">
    <property type="entry name" value="AMP-bd_C"/>
</dbReference>
<proteinExistence type="predicted"/>
<evidence type="ECO:0000313" key="6">
    <source>
        <dbReference type="EMBL" id="GAA1737689.1"/>
    </source>
</evidence>
<comment type="cofactor">
    <cofactor evidence="1">
        <name>pantetheine 4'-phosphate</name>
        <dbReference type="ChEBI" id="CHEBI:47942"/>
    </cofactor>
</comment>
<keyword evidence="4" id="KW-0812">Transmembrane</keyword>
<evidence type="ECO:0000256" key="3">
    <source>
        <dbReference type="ARBA" id="ARBA00022553"/>
    </source>
</evidence>
<dbReference type="Pfam" id="PF00501">
    <property type="entry name" value="AMP-binding"/>
    <property type="match status" value="1"/>
</dbReference>
<dbReference type="InterPro" id="IPR020845">
    <property type="entry name" value="AMP-binding_CS"/>
</dbReference>
<organism evidence="6 7">
    <name type="scientific">Luedemannella helvata</name>
    <dbReference type="NCBI Taxonomy" id="349315"/>
    <lineage>
        <taxon>Bacteria</taxon>
        <taxon>Bacillati</taxon>
        <taxon>Actinomycetota</taxon>
        <taxon>Actinomycetes</taxon>
        <taxon>Micromonosporales</taxon>
        <taxon>Micromonosporaceae</taxon>
        <taxon>Luedemannella</taxon>
    </lineage>
</organism>
<protein>
    <recommendedName>
        <fullName evidence="5">Carrier domain-containing protein</fullName>
    </recommendedName>
</protein>
<feature type="transmembrane region" description="Helical" evidence="4">
    <location>
        <begin position="1476"/>
        <end position="1498"/>
    </location>
</feature>
<keyword evidence="4" id="KW-0472">Membrane</keyword>
<feature type="transmembrane region" description="Helical" evidence="4">
    <location>
        <begin position="1641"/>
        <end position="1664"/>
    </location>
</feature>
<dbReference type="Pfam" id="PF07690">
    <property type="entry name" value="MFS_1"/>
    <property type="match status" value="1"/>
</dbReference>
<keyword evidence="2" id="KW-0596">Phosphopantetheine</keyword>
<dbReference type="InterPro" id="IPR010071">
    <property type="entry name" value="AA_adenyl_dom"/>
</dbReference>
<dbReference type="InterPro" id="IPR001242">
    <property type="entry name" value="Condensation_dom"/>
</dbReference>
<dbReference type="Pfam" id="PF00975">
    <property type="entry name" value="Thioesterase"/>
    <property type="match status" value="1"/>
</dbReference>
<dbReference type="CDD" id="cd17646">
    <property type="entry name" value="A_NRPS_AB3403-like"/>
    <property type="match status" value="1"/>
</dbReference>
<dbReference type="InterPro" id="IPR011701">
    <property type="entry name" value="MFS"/>
</dbReference>
<dbReference type="Gene3D" id="3.30.559.30">
    <property type="entry name" value="Nonribosomal peptide synthetase, condensation domain"/>
    <property type="match status" value="1"/>
</dbReference>
<dbReference type="SUPFAM" id="SSF103473">
    <property type="entry name" value="MFS general substrate transporter"/>
    <property type="match status" value="1"/>
</dbReference>
<dbReference type="PROSITE" id="PS00012">
    <property type="entry name" value="PHOSPHOPANTETHEINE"/>
    <property type="match status" value="1"/>
</dbReference>
<accession>A0ABN2JSH9</accession>
<dbReference type="Gene3D" id="3.30.300.30">
    <property type="match status" value="1"/>
</dbReference>
<dbReference type="InterPro" id="IPR029058">
    <property type="entry name" value="AB_hydrolase_fold"/>
</dbReference>
<dbReference type="RefSeq" id="WP_344076385.1">
    <property type="nucleotide sequence ID" value="NZ_BAAALS010000002.1"/>
</dbReference>
<dbReference type="InterPro" id="IPR001031">
    <property type="entry name" value="Thioesterase"/>
</dbReference>
<dbReference type="InterPro" id="IPR000873">
    <property type="entry name" value="AMP-dep_synth/lig_dom"/>
</dbReference>
<dbReference type="Pfam" id="PF13193">
    <property type="entry name" value="AMP-binding_C"/>
    <property type="match status" value="1"/>
</dbReference>
<keyword evidence="3" id="KW-0597">Phosphoprotein</keyword>
<feature type="transmembrane region" description="Helical" evidence="4">
    <location>
        <begin position="1410"/>
        <end position="1431"/>
    </location>
</feature>
<dbReference type="InterPro" id="IPR009081">
    <property type="entry name" value="PP-bd_ACP"/>
</dbReference>
<evidence type="ECO:0000256" key="1">
    <source>
        <dbReference type="ARBA" id="ARBA00001957"/>
    </source>
</evidence>
<dbReference type="Gene3D" id="1.20.1250.20">
    <property type="entry name" value="MFS general substrate transporter like domains"/>
    <property type="match status" value="1"/>
</dbReference>
<dbReference type="PROSITE" id="PS00455">
    <property type="entry name" value="AMP_BINDING"/>
    <property type="match status" value="1"/>
</dbReference>
<dbReference type="Proteomes" id="UP001500655">
    <property type="component" value="Unassembled WGS sequence"/>
</dbReference>
<dbReference type="InterPro" id="IPR020806">
    <property type="entry name" value="PKS_PP-bd"/>
</dbReference>
<dbReference type="SUPFAM" id="SSF56801">
    <property type="entry name" value="Acetyl-CoA synthetase-like"/>
    <property type="match status" value="1"/>
</dbReference>
<dbReference type="CDD" id="cd06173">
    <property type="entry name" value="MFS_MefA_like"/>
    <property type="match status" value="1"/>
</dbReference>
<feature type="transmembrane region" description="Helical" evidence="4">
    <location>
        <begin position="1676"/>
        <end position="1695"/>
    </location>
</feature>
<dbReference type="SMART" id="SM00823">
    <property type="entry name" value="PKS_PP"/>
    <property type="match status" value="1"/>
</dbReference>
<feature type="transmembrane region" description="Helical" evidence="4">
    <location>
        <begin position="1437"/>
        <end position="1456"/>
    </location>
</feature>
<dbReference type="InterPro" id="IPR023213">
    <property type="entry name" value="CAT-like_dom_sf"/>
</dbReference>
<dbReference type="InterPro" id="IPR036736">
    <property type="entry name" value="ACP-like_sf"/>
</dbReference>
<dbReference type="InterPro" id="IPR036259">
    <property type="entry name" value="MFS_trans_sf"/>
</dbReference>
<comment type="caution">
    <text evidence="6">The sequence shown here is derived from an EMBL/GenBank/DDBJ whole genome shotgun (WGS) entry which is preliminary data.</text>
</comment>
<dbReference type="PANTHER" id="PTHR45527:SF1">
    <property type="entry name" value="FATTY ACID SYNTHASE"/>
    <property type="match status" value="1"/>
</dbReference>
<dbReference type="Pfam" id="PF00668">
    <property type="entry name" value="Condensation"/>
    <property type="match status" value="1"/>
</dbReference>
<feature type="domain" description="Carrier" evidence="5">
    <location>
        <begin position="977"/>
        <end position="1052"/>
    </location>
</feature>
<feature type="transmembrane region" description="Helical" evidence="4">
    <location>
        <begin position="1586"/>
        <end position="1606"/>
    </location>
</feature>
<feature type="transmembrane region" description="Helical" evidence="4">
    <location>
        <begin position="1729"/>
        <end position="1750"/>
    </location>
</feature>
<evidence type="ECO:0000256" key="4">
    <source>
        <dbReference type="SAM" id="Phobius"/>
    </source>
</evidence>
<reference evidence="6 7" key="1">
    <citation type="journal article" date="2019" name="Int. J. Syst. Evol. Microbiol.">
        <title>The Global Catalogue of Microorganisms (GCM) 10K type strain sequencing project: providing services to taxonomists for standard genome sequencing and annotation.</title>
        <authorList>
            <consortium name="The Broad Institute Genomics Platform"/>
            <consortium name="The Broad Institute Genome Sequencing Center for Infectious Disease"/>
            <person name="Wu L."/>
            <person name="Ma J."/>
        </authorList>
    </citation>
    <scope>NUCLEOTIDE SEQUENCE [LARGE SCALE GENOMIC DNA]</scope>
    <source>
        <strain evidence="6 7">JCM 13249</strain>
    </source>
</reference>
<dbReference type="Gene3D" id="3.40.50.1820">
    <property type="entry name" value="alpha/beta hydrolase"/>
    <property type="match status" value="1"/>
</dbReference>
<dbReference type="Gene3D" id="3.40.50.980">
    <property type="match status" value="2"/>
</dbReference>
<feature type="transmembrane region" description="Helical" evidence="4">
    <location>
        <begin position="1618"/>
        <end position="1635"/>
    </location>
</feature>
<dbReference type="PROSITE" id="PS50075">
    <property type="entry name" value="CARRIER"/>
    <property type="match status" value="1"/>
</dbReference>
<sequence>MTTAELSAVKRQLLEQRLRGRAGHAIKARPAGETPPLSYAQERLWFMDQFAPGSTAYTIPVVLRLRGALRAGALAEALTAVVARHEALRCAFPQDEQGRPRLVITPPAPVAIPVHDAADEDDARRLVAGELGRPFDLATGPLLRAALARLADDNHVLVLATHHIASDGWSSDLLVGELFAHYDGAPLPDLPVQYGDYAIWQRERLDTTKRADVDYWRDALAGLEPLELPTDRVRPARQTFAGADHAAAIDADLHRKLRTLSREHNATLYMTLLAAVHAVLGRHSGQADFAVGSPVAGRAHAELEPLIGMFVNMITMRAALEGDPTFAQLLDRTRERALDAYSHQEVPFEQLVNELKVPRDVRRPPLFQALFALQNYEERTGAAPAGLRVEPFRLPAGSTRFDLEIYAYEAGEELALSLIHNTDVYDPATVARLADHLVTFLREVAADPDQPISAVDLGGAPILDPTSVALADATLPQLLAATARRVPDATAVVHEGERLTYAQLDERAGRVAAGLIRRGVRPGDLVAVCAERSLELVVGLLGVLKSGAAYVPLDPEYPAERLTFMLDDAAAPVVLTQARLAAKLPPGALALDDPTLWPAAAPTGAGPARPGDVAYMIYTSGSTGRPKGVPNTHRGIVNRLDWMQRAYGLDGTDAVLQKTPASFDVSVWEFFWPLLTGARLVLAKPGGHKDADYLRALIAAENVTTVHFVPSMLAVFLAAEGDPPTSLRRVICSGEELPVDVARRCLAALPGAALHNLYGPTEAAVDVTAWPVTASALAGLARVPIGSPIQNMRVYVLDERLRPAPVGVPGQLYLAGVGLARGYHRRPGLTAERFVPDPFGAPGARMYATGDLARWRDDGTIDFLGRIDGQVKLRGLRIELGEIEAALREQPGVVDAAVVVREDVPGDKRLAAYVVGKADQAALRAALKRRLPDYMVPAAFVDLPALPLSPSGKLDRRALPVPTVRRSSGASLVAPATPTEEYLEALWRELLGAAPDVRLSVEDDFFDLGGHSMLATQVVARLRQRYGAGVSVLEVFAHPTIRTLAALVDTPAGERGPRPLLHQLTRPVSAPTRSLVCVPYGGGSAVIYQPLADALPAGTALYSLAVPGNDIGLDEAPLPFDELLTRTTEEVLTKVEGPLVLYGHCVGSAILIELARRLEAAGRDIEAVYVGATFPFARPAGPILSRLAKLARGDRLTGNRVYENWLRSMGVDLGEMDPREADAIVRNMRNQARAAEDYFTDLFERQVPPLRAPIISVVGDRDSETEFFRERYREWEFLAPETVLVVMREGGHYFLNYRAAELAKIVTTVHGTREPVSDDGWSVQARSAAGAPAAADGPAPSMGRFLTVAASQMVSIIGSALTEFALPLWIYTQTGSIVQFGLLAVLGILPGMLVAPVAGAIVDRYDRRRVMLVGDVVAGGSQAVMFALAMTGGLRLGHIYVLIVVLSTALTFQRLAYASAVPQLVPKRYLGHANGVVQMATGVGQFLVPLAAAALLAVVGLKGILLLDAVSYVIATAVVLATRFPDTLPWRRREPLWQEIVSGLRYATDRRGFLPLLGFFAVLNVFLAPPFLLVSPLVLSFGDLGSVARVSTVAGLGAIAGGLVMTVWGGPRKARSRGMLGGVIVLATSCVVLGLRPVEWLVAAAAFGMSFGLTLTNGIYATIVQVKVPQRFHGRVFAVNTVVAFSTIPLAYGVIAPFGSKLLEPLLAPDGSLAGTVGRVIGVGDGRGTALLCIAFGLAMIAQALISLRLRAVGDFDARVPDALPDDLVGAATLAKGRP</sequence>
<feature type="transmembrane region" description="Helical" evidence="4">
    <location>
        <begin position="1553"/>
        <end position="1574"/>
    </location>
</feature>
<dbReference type="SUPFAM" id="SSF53474">
    <property type="entry name" value="alpha/beta-Hydrolases"/>
    <property type="match status" value="1"/>
</dbReference>
<dbReference type="EMBL" id="BAAALS010000002">
    <property type="protein sequence ID" value="GAA1737689.1"/>
    <property type="molecule type" value="Genomic_DNA"/>
</dbReference>
<dbReference type="Pfam" id="PF00550">
    <property type="entry name" value="PP-binding"/>
    <property type="match status" value="1"/>
</dbReference>
<evidence type="ECO:0000256" key="2">
    <source>
        <dbReference type="ARBA" id="ARBA00022450"/>
    </source>
</evidence>
<feature type="transmembrane region" description="Helical" evidence="4">
    <location>
        <begin position="1504"/>
        <end position="1524"/>
    </location>
</feature>
<evidence type="ECO:0000259" key="5">
    <source>
        <dbReference type="PROSITE" id="PS50075"/>
    </source>
</evidence>
<dbReference type="NCBIfam" id="TIGR01733">
    <property type="entry name" value="AA-adenyl-dom"/>
    <property type="match status" value="1"/>
</dbReference>
<name>A0ABN2JSH9_9ACTN</name>